<accession>A0ABV6DIG8</accession>
<evidence type="ECO:0000256" key="1">
    <source>
        <dbReference type="SAM" id="Coils"/>
    </source>
</evidence>
<feature type="coiled-coil region" evidence="1">
    <location>
        <begin position="593"/>
        <end position="623"/>
    </location>
</feature>
<dbReference type="InterPro" id="IPR014060">
    <property type="entry name" value="PglZ"/>
</dbReference>
<dbReference type="EMBL" id="JBHLWN010000031">
    <property type="protein sequence ID" value="MFC0212424.1"/>
    <property type="molecule type" value="Genomic_DNA"/>
</dbReference>
<evidence type="ECO:0000313" key="2">
    <source>
        <dbReference type="EMBL" id="MFC0212424.1"/>
    </source>
</evidence>
<proteinExistence type="predicted"/>
<protein>
    <submittedName>
        <fullName evidence="2">BREX-1 system phosphatase PglZ type A</fullName>
    </submittedName>
</protein>
<dbReference type="Gene3D" id="3.40.720.10">
    <property type="entry name" value="Alkaline Phosphatase, subunit A"/>
    <property type="match status" value="1"/>
</dbReference>
<keyword evidence="1" id="KW-0175">Coiled coil</keyword>
<sequence>MDIFQSLRDKVDIERNAKGRAVVFWYDPNTQVEFDELHRHFETDDVEVCLLTPDNFFRIKVDIEIKHPNQSFILYAPFARPSDNDNYLLDILLYASEFKADEVATLAEQLQIEDYVIRPLIDQYGAFFRSNERRQKLKRLLPAQADQNRLEISIAAVCVGSPSPSISDLTRYLLLTGLDESSNEAYKNLAKWFYINRIWEIICSYFGLSSPQENNKLQWLMDVFIYQHLSLNAQNIGWTNNGWFSSLPNICALFIEDWFRESLDQVRILEHYVKDFETRYSVANLLHTIPVENYEKSTTLPIIDAIIITKLADELQNQTAEVDIWSERIQRRMQTYWGQKGDTSLTYQTMQHIVELSKYRMQWKRYSTVSESWEEMLRCYVEVHYQIDQHYRQMMQSFMRLNARDAIQPVVEQLSNWYENIYLTWLADQVNRLLFAGSLVGGKAFPPQRRFFSDTIRPILDKEQTKIFVIISDALRYEVGQELAGKLNARPNGEAAITPMQASLPSYTQLCMASLLPHRQLTIDDNGTVYADGLSTRGMSNRETILKKYNQDAACYSLHDLMNWSRTEAEDRLKGKRLIYLYHDVIDAVGDTAKSERETYDAVDRTIAALEQAVERLSRLQAKRIIITADHGFLFQYNKVEADSKVNAVTGSIIDKNRRFVVGEQLTVPEGAVKLPPDHTPLPCETVIAKGLNRFIGSGGLQFIHGGAMPQEIIVPLIDYRRTERAELVGISVAMVDKVITNVRFYVSLYQEQKITSDVLPRQLRMAFYQGDERISNEVIQTFNSTGEAMQRNIQVQFILAEKYYRMGETCILKMETVRDGKTESYRSETFTIRMYEALY</sequence>
<dbReference type="InterPro" id="IPR017850">
    <property type="entry name" value="Alkaline_phosphatase_core_sf"/>
</dbReference>
<dbReference type="Pfam" id="PF08665">
    <property type="entry name" value="PglZ"/>
    <property type="match status" value="1"/>
</dbReference>
<dbReference type="SUPFAM" id="SSF53649">
    <property type="entry name" value="Alkaline phosphatase-like"/>
    <property type="match status" value="1"/>
</dbReference>
<gene>
    <name evidence="2" type="primary">pglZ</name>
    <name evidence="2" type="ORF">ACFFK0_08110</name>
</gene>
<dbReference type="NCBIfam" id="TIGR02687">
    <property type="entry name" value="BREX-1 system phosphatase PglZ type A"/>
    <property type="match status" value="1"/>
</dbReference>
<organism evidence="2 3">
    <name type="scientific">Paenibacillus chartarius</name>
    <dbReference type="NCBI Taxonomy" id="747481"/>
    <lineage>
        <taxon>Bacteria</taxon>
        <taxon>Bacillati</taxon>
        <taxon>Bacillota</taxon>
        <taxon>Bacilli</taxon>
        <taxon>Bacillales</taxon>
        <taxon>Paenibacillaceae</taxon>
        <taxon>Paenibacillus</taxon>
    </lineage>
</organism>
<dbReference type="RefSeq" id="WP_377469584.1">
    <property type="nucleotide sequence ID" value="NZ_JBHLWN010000031.1"/>
</dbReference>
<evidence type="ECO:0000313" key="3">
    <source>
        <dbReference type="Proteomes" id="UP001589776"/>
    </source>
</evidence>
<name>A0ABV6DIG8_9BACL</name>
<comment type="caution">
    <text evidence="2">The sequence shown here is derived from an EMBL/GenBank/DDBJ whole genome shotgun (WGS) entry which is preliminary data.</text>
</comment>
<keyword evidence="3" id="KW-1185">Reference proteome</keyword>
<dbReference type="Proteomes" id="UP001589776">
    <property type="component" value="Unassembled WGS sequence"/>
</dbReference>
<reference evidence="2 3" key="1">
    <citation type="submission" date="2024-09" db="EMBL/GenBank/DDBJ databases">
        <authorList>
            <person name="Sun Q."/>
            <person name="Mori K."/>
        </authorList>
    </citation>
    <scope>NUCLEOTIDE SEQUENCE [LARGE SCALE GENOMIC DNA]</scope>
    <source>
        <strain evidence="2 3">CCM 7759</strain>
    </source>
</reference>